<evidence type="ECO:0008006" key="5">
    <source>
        <dbReference type="Google" id="ProtNLM"/>
    </source>
</evidence>
<dbReference type="Proteomes" id="UP000299102">
    <property type="component" value="Unassembled WGS sequence"/>
</dbReference>
<evidence type="ECO:0000313" key="3">
    <source>
        <dbReference type="EMBL" id="GBP18073.1"/>
    </source>
</evidence>
<feature type="chain" id="PRO_5020029954" description="Secreted protein" evidence="2">
    <location>
        <begin position="17"/>
        <end position="145"/>
    </location>
</feature>
<proteinExistence type="predicted"/>
<comment type="caution">
    <text evidence="3">The sequence shown here is derived from an EMBL/GenBank/DDBJ whole genome shotgun (WGS) entry which is preliminary data.</text>
</comment>
<organism evidence="3 4">
    <name type="scientific">Eumeta variegata</name>
    <name type="common">Bagworm moth</name>
    <name type="synonym">Eumeta japonica</name>
    <dbReference type="NCBI Taxonomy" id="151549"/>
    <lineage>
        <taxon>Eukaryota</taxon>
        <taxon>Metazoa</taxon>
        <taxon>Ecdysozoa</taxon>
        <taxon>Arthropoda</taxon>
        <taxon>Hexapoda</taxon>
        <taxon>Insecta</taxon>
        <taxon>Pterygota</taxon>
        <taxon>Neoptera</taxon>
        <taxon>Endopterygota</taxon>
        <taxon>Lepidoptera</taxon>
        <taxon>Glossata</taxon>
        <taxon>Ditrysia</taxon>
        <taxon>Tineoidea</taxon>
        <taxon>Psychidae</taxon>
        <taxon>Oiketicinae</taxon>
        <taxon>Eumeta</taxon>
    </lineage>
</organism>
<keyword evidence="2" id="KW-0732">Signal</keyword>
<protein>
    <recommendedName>
        <fullName evidence="5">Secreted protein</fullName>
    </recommendedName>
</protein>
<sequence length="145" mass="16266">MLLIVVSSLLMLAVFRLNIDHVAPRSRTCSRVELSKTSRRRRLDGGESLCVSGSLRRRYERVALRGCRADTLLVALCATLAVRDFNACRCLRCCRAIILKTKCNVFERAIRERPSRARPRAAVNLDPSPRLVSSPVPGRSEHPNP</sequence>
<reference evidence="3 4" key="1">
    <citation type="journal article" date="2019" name="Commun. Biol.">
        <title>The bagworm genome reveals a unique fibroin gene that provides high tensile strength.</title>
        <authorList>
            <person name="Kono N."/>
            <person name="Nakamura H."/>
            <person name="Ohtoshi R."/>
            <person name="Tomita M."/>
            <person name="Numata K."/>
            <person name="Arakawa K."/>
        </authorList>
    </citation>
    <scope>NUCLEOTIDE SEQUENCE [LARGE SCALE GENOMIC DNA]</scope>
</reference>
<dbReference type="AlphaFoldDB" id="A0A4C1TVK0"/>
<keyword evidence="4" id="KW-1185">Reference proteome</keyword>
<feature type="signal peptide" evidence="2">
    <location>
        <begin position="1"/>
        <end position="16"/>
    </location>
</feature>
<name>A0A4C1TVK0_EUMVA</name>
<gene>
    <name evidence="3" type="ORF">EVAR_17021_1</name>
</gene>
<dbReference type="EMBL" id="BGZK01000092">
    <property type="protein sequence ID" value="GBP18073.1"/>
    <property type="molecule type" value="Genomic_DNA"/>
</dbReference>
<evidence type="ECO:0000256" key="2">
    <source>
        <dbReference type="SAM" id="SignalP"/>
    </source>
</evidence>
<evidence type="ECO:0000256" key="1">
    <source>
        <dbReference type="SAM" id="MobiDB-lite"/>
    </source>
</evidence>
<evidence type="ECO:0000313" key="4">
    <source>
        <dbReference type="Proteomes" id="UP000299102"/>
    </source>
</evidence>
<feature type="region of interest" description="Disordered" evidence="1">
    <location>
        <begin position="117"/>
        <end position="145"/>
    </location>
</feature>
<accession>A0A4C1TVK0</accession>